<dbReference type="InterPro" id="IPR050595">
    <property type="entry name" value="Bact_response_regulator"/>
</dbReference>
<dbReference type="GO" id="GO:0003677">
    <property type="term" value="F:DNA binding"/>
    <property type="evidence" value="ECO:0007669"/>
    <property type="project" value="InterPro"/>
</dbReference>
<organism evidence="5 6">
    <name type="scientific">Fulvivirga sediminis</name>
    <dbReference type="NCBI Taxonomy" id="2803949"/>
    <lineage>
        <taxon>Bacteria</taxon>
        <taxon>Pseudomonadati</taxon>
        <taxon>Bacteroidota</taxon>
        <taxon>Cytophagia</taxon>
        <taxon>Cytophagales</taxon>
        <taxon>Fulvivirgaceae</taxon>
        <taxon>Fulvivirga</taxon>
    </lineage>
</organism>
<feature type="domain" description="Response regulatory" evidence="3">
    <location>
        <begin position="3"/>
        <end position="118"/>
    </location>
</feature>
<proteinExistence type="predicted"/>
<reference evidence="5" key="1">
    <citation type="submission" date="2021-01" db="EMBL/GenBank/DDBJ databases">
        <title>Fulvivirga kasyanovii gen. nov., sp nov., a novel member of the phylum Bacteroidetes isolated from seawater in a mussel farm.</title>
        <authorList>
            <person name="Zhao L.-H."/>
            <person name="Wang Z.-J."/>
        </authorList>
    </citation>
    <scope>NUCLEOTIDE SEQUENCE</scope>
    <source>
        <strain evidence="5">2943</strain>
    </source>
</reference>
<dbReference type="EMBL" id="JAESIY010000005">
    <property type="protein sequence ID" value="MBL3656674.1"/>
    <property type="molecule type" value="Genomic_DNA"/>
</dbReference>
<dbReference type="Pfam" id="PF00072">
    <property type="entry name" value="Response_reg"/>
    <property type="match status" value="1"/>
</dbReference>
<gene>
    <name evidence="5" type="ORF">JL102_11065</name>
</gene>
<dbReference type="AlphaFoldDB" id="A0A937F9C4"/>
<dbReference type="SUPFAM" id="SSF52172">
    <property type="entry name" value="CheY-like"/>
    <property type="match status" value="1"/>
</dbReference>
<feature type="domain" description="HTH LytTR-type" evidence="4">
    <location>
        <begin position="139"/>
        <end position="244"/>
    </location>
</feature>
<evidence type="ECO:0000256" key="1">
    <source>
        <dbReference type="ARBA" id="ARBA00022553"/>
    </source>
</evidence>
<dbReference type="Gene3D" id="3.40.50.2300">
    <property type="match status" value="1"/>
</dbReference>
<comment type="caution">
    <text evidence="5">The sequence shown here is derived from an EMBL/GenBank/DDBJ whole genome shotgun (WGS) entry which is preliminary data.</text>
</comment>
<protein>
    <submittedName>
        <fullName evidence="5">Response regulator transcription factor</fullName>
    </submittedName>
</protein>
<dbReference type="PANTHER" id="PTHR44591:SF3">
    <property type="entry name" value="RESPONSE REGULATORY DOMAIN-CONTAINING PROTEIN"/>
    <property type="match status" value="1"/>
</dbReference>
<dbReference type="PROSITE" id="PS50110">
    <property type="entry name" value="RESPONSE_REGULATORY"/>
    <property type="match status" value="1"/>
</dbReference>
<dbReference type="Pfam" id="PF04397">
    <property type="entry name" value="LytTR"/>
    <property type="match status" value="1"/>
</dbReference>
<evidence type="ECO:0000256" key="2">
    <source>
        <dbReference type="PROSITE-ProRule" id="PRU00169"/>
    </source>
</evidence>
<evidence type="ECO:0000313" key="6">
    <source>
        <dbReference type="Proteomes" id="UP000659388"/>
    </source>
</evidence>
<evidence type="ECO:0000259" key="3">
    <source>
        <dbReference type="PROSITE" id="PS50110"/>
    </source>
</evidence>
<keyword evidence="1 2" id="KW-0597">Phosphoprotein</keyword>
<dbReference type="Gene3D" id="2.40.50.1020">
    <property type="entry name" value="LytTr DNA-binding domain"/>
    <property type="match status" value="1"/>
</dbReference>
<dbReference type="GO" id="GO:0000160">
    <property type="term" value="P:phosphorelay signal transduction system"/>
    <property type="evidence" value="ECO:0007669"/>
    <property type="project" value="InterPro"/>
</dbReference>
<dbReference type="PROSITE" id="PS50930">
    <property type="entry name" value="HTH_LYTTR"/>
    <property type="match status" value="1"/>
</dbReference>
<dbReference type="SMART" id="SM00448">
    <property type="entry name" value="REC"/>
    <property type="match status" value="1"/>
</dbReference>
<sequence>MMKIMIVEDNPLIAFNLSKSIKQFGDYDILTYDSGEEAIRNFDNDSPNVVFMDIKLAGDLDGISTANILQQKARVPIIFLTDYADPEVMRRVSYLEVVNFLMKPFDDALIIKSLDKALSIVENSTVSTKKVMENTNDLFIHEKEGRFKKLSLNDIIYLEADGSYCTIHCVEGTISSIPKNMKTIYENVIKAASSPEKFVKVHKSYVINTDCVNYIQGNQLVLKNGHKVDIGKTYRPLIKEIFNIVS</sequence>
<dbReference type="Proteomes" id="UP000659388">
    <property type="component" value="Unassembled WGS sequence"/>
</dbReference>
<dbReference type="InterPro" id="IPR007492">
    <property type="entry name" value="LytTR_DNA-bd_dom"/>
</dbReference>
<accession>A0A937F9C4</accession>
<dbReference type="PANTHER" id="PTHR44591">
    <property type="entry name" value="STRESS RESPONSE REGULATOR PROTEIN 1"/>
    <property type="match status" value="1"/>
</dbReference>
<feature type="modified residue" description="4-aspartylphosphate" evidence="2">
    <location>
        <position position="53"/>
    </location>
</feature>
<evidence type="ECO:0000313" key="5">
    <source>
        <dbReference type="EMBL" id="MBL3656674.1"/>
    </source>
</evidence>
<keyword evidence="6" id="KW-1185">Reference proteome</keyword>
<dbReference type="InterPro" id="IPR001789">
    <property type="entry name" value="Sig_transdc_resp-reg_receiver"/>
</dbReference>
<name>A0A937F9C4_9BACT</name>
<dbReference type="InterPro" id="IPR011006">
    <property type="entry name" value="CheY-like_superfamily"/>
</dbReference>
<dbReference type="RefSeq" id="WP_202244459.1">
    <property type="nucleotide sequence ID" value="NZ_JAESIY010000005.1"/>
</dbReference>
<evidence type="ECO:0000259" key="4">
    <source>
        <dbReference type="PROSITE" id="PS50930"/>
    </source>
</evidence>
<dbReference type="SMART" id="SM00850">
    <property type="entry name" value="LytTR"/>
    <property type="match status" value="1"/>
</dbReference>